<gene>
    <name evidence="1" type="ORF">BPA01_31590</name>
</gene>
<name>A0A4Y3PR14_BREPA</name>
<evidence type="ECO:0000313" key="2">
    <source>
        <dbReference type="Proteomes" id="UP000316882"/>
    </source>
</evidence>
<dbReference type="SUPFAM" id="SSF51905">
    <property type="entry name" value="FAD/NAD(P)-binding domain"/>
    <property type="match status" value="1"/>
</dbReference>
<dbReference type="PANTHER" id="PTHR43422">
    <property type="entry name" value="THIAMINE THIAZOLE SYNTHASE"/>
    <property type="match status" value="1"/>
</dbReference>
<evidence type="ECO:0000313" key="1">
    <source>
        <dbReference type="EMBL" id="GEB33579.1"/>
    </source>
</evidence>
<accession>A0A4Y3PR14</accession>
<organism evidence="1 2">
    <name type="scientific">Brevibacillus parabrevis</name>
    <dbReference type="NCBI Taxonomy" id="54914"/>
    <lineage>
        <taxon>Bacteria</taxon>
        <taxon>Bacillati</taxon>
        <taxon>Bacillota</taxon>
        <taxon>Bacilli</taxon>
        <taxon>Bacillales</taxon>
        <taxon>Paenibacillaceae</taxon>
        <taxon>Brevibacillus</taxon>
    </lineage>
</organism>
<comment type="caution">
    <text evidence="1">The sequence shown here is derived from an EMBL/GenBank/DDBJ whole genome shotgun (WGS) entry which is preliminary data.</text>
</comment>
<dbReference type="RefSeq" id="WP_122963191.1">
    <property type="nucleotide sequence ID" value="NZ_BJMH01000014.1"/>
</dbReference>
<dbReference type="Proteomes" id="UP000316882">
    <property type="component" value="Unassembled WGS sequence"/>
</dbReference>
<dbReference type="AlphaFoldDB" id="A0A4Y3PR14"/>
<dbReference type="InterPro" id="IPR036188">
    <property type="entry name" value="FAD/NAD-bd_sf"/>
</dbReference>
<dbReference type="Gene3D" id="3.50.50.60">
    <property type="entry name" value="FAD/NAD(P)-binding domain"/>
    <property type="match status" value="1"/>
</dbReference>
<sequence length="506" mass="56980">MNKQLQADKRKQEKALVIGAGIAGLLAARVLSGHFAEVMVVEKDELPEKPSTRPGTPQDFHPHRVLPRGDLIMNRLFPGYIDDLLNLGACNVQNSKMTRFTAYGKLELVSSQKNASSSRALLEWAIRQRVQKIPNIRFVTKQVVTGLLASEDHRQVVGVRLHARKERNKERTVAAHLVVDTCGRQSKLNKWLEALGYAVPEPERLKVRFGYSTRHYRVPAHLTEKLSASSEGDPANNKGAVGLLYIEDNIAQALLFRAGGKQYPPTAPEEYEKELYSLSTPMLKELIKELEPIGAPRGFRAEESTRQHYEQMENWPSGLLVLGDAFCNFDPIYGQGMTVAAIEAEMLDISLQKGDLLQPDFERKVLQRMQQAIEPAWWLSAIADLRWNGVEHVGAIPLKGVAFAQKYFDLYLKTAVKQAMENHDLSMFQQYVMMNALVLSPQEIINQRTLTTLLTGDESREETQLLAELGEHDATHLQERINELIPSFTLAFDQKVPSLFSADSHH</sequence>
<dbReference type="EMBL" id="BJMH01000014">
    <property type="protein sequence ID" value="GEB33579.1"/>
    <property type="molecule type" value="Genomic_DNA"/>
</dbReference>
<reference evidence="1 2" key="1">
    <citation type="submission" date="2019-06" db="EMBL/GenBank/DDBJ databases">
        <title>Whole genome shotgun sequence of Brevibacillus parabrevis NBRC 12334.</title>
        <authorList>
            <person name="Hosoyama A."/>
            <person name="Uohara A."/>
            <person name="Ohji S."/>
            <person name="Ichikawa N."/>
        </authorList>
    </citation>
    <scope>NUCLEOTIDE SEQUENCE [LARGE SCALE GENOMIC DNA]</scope>
    <source>
        <strain evidence="1 2">NBRC 12334</strain>
    </source>
</reference>
<proteinExistence type="predicted"/>
<evidence type="ECO:0008006" key="3">
    <source>
        <dbReference type="Google" id="ProtNLM"/>
    </source>
</evidence>
<keyword evidence="2" id="KW-1185">Reference proteome</keyword>
<protein>
    <recommendedName>
        <fullName evidence="3">FAD dependent oxidoreductase</fullName>
    </recommendedName>
</protein>
<dbReference type="PANTHER" id="PTHR43422:SF3">
    <property type="entry name" value="THIAMINE THIAZOLE SYNTHASE"/>
    <property type="match status" value="1"/>
</dbReference>